<dbReference type="GO" id="GO:0016788">
    <property type="term" value="F:hydrolase activity, acting on ester bonds"/>
    <property type="evidence" value="ECO:0007669"/>
    <property type="project" value="InterPro"/>
</dbReference>
<keyword evidence="3" id="KW-0378">Hydrolase</keyword>
<dbReference type="Gene3D" id="3.40.630.10">
    <property type="entry name" value="Zn peptidases"/>
    <property type="match status" value="1"/>
</dbReference>
<evidence type="ECO:0000256" key="4">
    <source>
        <dbReference type="ARBA" id="ARBA00022833"/>
    </source>
</evidence>
<comment type="caution">
    <text evidence="6">The sequence shown here is derived from an EMBL/GenBank/DDBJ whole genome shotgun (WGS) entry which is preliminary data.</text>
</comment>
<keyword evidence="2" id="KW-0479">Metal-binding</keyword>
<evidence type="ECO:0000256" key="2">
    <source>
        <dbReference type="ARBA" id="ARBA00022723"/>
    </source>
</evidence>
<dbReference type="Pfam" id="PF24827">
    <property type="entry name" value="AstE_AspA_cat"/>
    <property type="match status" value="1"/>
</dbReference>
<evidence type="ECO:0000313" key="6">
    <source>
        <dbReference type="EMBL" id="KKM78229.1"/>
    </source>
</evidence>
<dbReference type="PANTHER" id="PTHR37326:SF1">
    <property type="entry name" value="BLL3975 PROTEIN"/>
    <property type="match status" value="1"/>
</dbReference>
<dbReference type="InterPro" id="IPR043795">
    <property type="entry name" value="N-alpha-Ac-DABA-like"/>
</dbReference>
<dbReference type="CDD" id="cd18174">
    <property type="entry name" value="M14_ASTE_ASPA_like"/>
    <property type="match status" value="1"/>
</dbReference>
<dbReference type="InterPro" id="IPR053138">
    <property type="entry name" value="N-alpha-Ac-DABA_deacetylase"/>
</dbReference>
<evidence type="ECO:0000259" key="5">
    <source>
        <dbReference type="Pfam" id="PF24827"/>
    </source>
</evidence>
<feature type="domain" description="Succinylglutamate desuccinylase/Aspartoacylase catalytic" evidence="5">
    <location>
        <begin position="72"/>
        <end position="263"/>
    </location>
</feature>
<dbReference type="SUPFAM" id="SSF53187">
    <property type="entry name" value="Zn-dependent exopeptidases"/>
    <property type="match status" value="1"/>
</dbReference>
<name>A0A0F9K7V2_9ZZZZ</name>
<protein>
    <recommendedName>
        <fullName evidence="5">Succinylglutamate desuccinylase/Aspartoacylase catalytic domain-containing protein</fullName>
    </recommendedName>
</protein>
<accession>A0A0F9K7V2</accession>
<keyword evidence="4" id="KW-0862">Zinc</keyword>
<dbReference type="GO" id="GO:0016811">
    <property type="term" value="F:hydrolase activity, acting on carbon-nitrogen (but not peptide) bonds, in linear amides"/>
    <property type="evidence" value="ECO:0007669"/>
    <property type="project" value="InterPro"/>
</dbReference>
<evidence type="ECO:0000256" key="1">
    <source>
        <dbReference type="ARBA" id="ARBA00001947"/>
    </source>
</evidence>
<evidence type="ECO:0000256" key="3">
    <source>
        <dbReference type="ARBA" id="ARBA00022801"/>
    </source>
</evidence>
<dbReference type="AlphaFoldDB" id="A0A0F9K7V2"/>
<dbReference type="EMBL" id="LAZR01008523">
    <property type="protein sequence ID" value="KKM78229.1"/>
    <property type="molecule type" value="Genomic_DNA"/>
</dbReference>
<sequence>MKYLNLKRVAISIFLIWGLALFSYGSGENDSFQIGDLKVNPGQTKSGYLSVPEKDGIGTLIPLTIINGAKEGKVLAFVAGVHGYEYPPILALYRLKKTIDPKSLSGTLIFVHIANLPAFQRRIIYYNPHDWKNLNRVFPGDPQGTISQRIAHVLTEEVIMKCDFLVDLHCGDGNEALIPYCYWMQSGDKKADEMTRKMVLAFGIKHIIIDKSRTKDKAHSKYLANTAILHSKPAITTESGYLGTTDEESVIRNIKGILSVMKLFKMIEGKPEFVSDPVWIDHYEVLFSNSEGLFYPLTKMGYYVTKGEKVGYVTDYFGNVKEELRAPFSGIILYIVYTPPVSKGEPLYEVGRVKQ</sequence>
<organism evidence="6">
    <name type="scientific">marine sediment metagenome</name>
    <dbReference type="NCBI Taxonomy" id="412755"/>
    <lineage>
        <taxon>unclassified sequences</taxon>
        <taxon>metagenomes</taxon>
        <taxon>ecological metagenomes</taxon>
    </lineage>
</organism>
<reference evidence="6" key="1">
    <citation type="journal article" date="2015" name="Nature">
        <title>Complex archaea that bridge the gap between prokaryotes and eukaryotes.</title>
        <authorList>
            <person name="Spang A."/>
            <person name="Saw J.H."/>
            <person name="Jorgensen S.L."/>
            <person name="Zaremba-Niedzwiedzka K."/>
            <person name="Martijn J."/>
            <person name="Lind A.E."/>
            <person name="van Eijk R."/>
            <person name="Schleper C."/>
            <person name="Guy L."/>
            <person name="Ettema T.J."/>
        </authorList>
    </citation>
    <scope>NUCLEOTIDE SEQUENCE</scope>
</reference>
<gene>
    <name evidence="6" type="ORF">LCGC14_1362070</name>
</gene>
<dbReference type="GO" id="GO:0046872">
    <property type="term" value="F:metal ion binding"/>
    <property type="evidence" value="ECO:0007669"/>
    <property type="project" value="UniProtKB-KW"/>
</dbReference>
<proteinExistence type="predicted"/>
<dbReference type="PIRSF" id="PIRSF039012">
    <property type="entry name" value="ASP"/>
    <property type="match status" value="1"/>
</dbReference>
<comment type="cofactor">
    <cofactor evidence="1">
        <name>Zn(2+)</name>
        <dbReference type="ChEBI" id="CHEBI:29105"/>
    </cofactor>
</comment>
<dbReference type="InterPro" id="IPR055438">
    <property type="entry name" value="AstE_AspA_cat"/>
</dbReference>
<dbReference type="PANTHER" id="PTHR37326">
    <property type="entry name" value="BLL3975 PROTEIN"/>
    <property type="match status" value="1"/>
</dbReference>